<reference evidence="2 3" key="1">
    <citation type="submission" date="2011-09" db="EMBL/GenBank/DDBJ databases">
        <title>The Genome Sequence of Plasmodium vivax North Korean.</title>
        <authorList>
            <consortium name="The Broad Institute Genome Sequencing Platform"/>
            <consortium name="The Broad Institute Genome Sequencing Center for Infectious Disease"/>
            <person name="Neafsey D."/>
            <person name="Carlton J."/>
            <person name="Barnwell J."/>
            <person name="Collins W."/>
            <person name="Escalante A."/>
            <person name="Mullikin J."/>
            <person name="Saul A."/>
            <person name="Guigo R."/>
            <person name="Camara F."/>
            <person name="Young S.K."/>
            <person name="Zeng Q."/>
            <person name="Gargeya S."/>
            <person name="Fitzgerald M."/>
            <person name="Haas B."/>
            <person name="Abouelleil A."/>
            <person name="Alvarado L."/>
            <person name="Arachchi H.M."/>
            <person name="Berlin A."/>
            <person name="Brown A."/>
            <person name="Chapman S.B."/>
            <person name="Chen Z."/>
            <person name="Dunbar C."/>
            <person name="Freedman E."/>
            <person name="Gearin G."/>
            <person name="Gellesch M."/>
            <person name="Goldberg J."/>
            <person name="Griggs A."/>
            <person name="Gujja S."/>
            <person name="Heiman D."/>
            <person name="Howarth C."/>
            <person name="Larson L."/>
            <person name="Lui A."/>
            <person name="MacDonald P.J.P."/>
            <person name="Montmayeur A."/>
            <person name="Murphy C."/>
            <person name="Neiman D."/>
            <person name="Pearson M."/>
            <person name="Priest M."/>
            <person name="Roberts A."/>
            <person name="Saif S."/>
            <person name="Shea T."/>
            <person name="Shenoy N."/>
            <person name="Sisk P."/>
            <person name="Stolte C."/>
            <person name="Sykes S."/>
            <person name="Wortman J."/>
            <person name="Nusbaum C."/>
            <person name="Birren B."/>
        </authorList>
    </citation>
    <scope>NUCLEOTIDE SEQUENCE [LARGE SCALE GENOMIC DNA]</scope>
    <source>
        <strain evidence="2 3">North Korean</strain>
    </source>
</reference>
<protein>
    <submittedName>
        <fullName evidence="2">Uncharacterized protein</fullName>
    </submittedName>
</protein>
<gene>
    <name evidence="2" type="ORF">PVNG_05813</name>
</gene>
<dbReference type="AlphaFoldDB" id="A0A0J9TN33"/>
<dbReference type="Proteomes" id="UP000053239">
    <property type="component" value="Unassembled WGS sequence"/>
</dbReference>
<evidence type="ECO:0000256" key="1">
    <source>
        <dbReference type="SAM" id="Phobius"/>
    </source>
</evidence>
<proteinExistence type="predicted"/>
<accession>A0A0J9TN33</accession>
<dbReference type="InterPro" id="IPR022139">
    <property type="entry name" value="Fam-L/Fam-M-like_plasmodium"/>
</dbReference>
<dbReference type="Pfam" id="PF12420">
    <property type="entry name" value="DUF3671"/>
    <property type="match status" value="1"/>
</dbReference>
<feature type="transmembrane region" description="Helical" evidence="1">
    <location>
        <begin position="64"/>
        <end position="86"/>
    </location>
</feature>
<evidence type="ECO:0000313" key="3">
    <source>
        <dbReference type="Proteomes" id="UP000053239"/>
    </source>
</evidence>
<keyword evidence="1" id="KW-1133">Transmembrane helix</keyword>
<dbReference type="EMBL" id="KQ235648">
    <property type="protein sequence ID" value="KMZ96167.1"/>
    <property type="molecule type" value="Genomic_DNA"/>
</dbReference>
<keyword evidence="1" id="KW-0812">Transmembrane</keyword>
<sequence length="117" mass="13558">MRNDSNRFRKAIDKKYGMIFILSYLLPFIGLITPLLSMGTEKTGSYQYEKTILGKLGMPQEASISISAILIIASFIFLSVIIYIIIKFIKYKKLKARKGKMSPKEYYCFCKDLYMNK</sequence>
<evidence type="ECO:0000313" key="2">
    <source>
        <dbReference type="EMBL" id="KMZ96167.1"/>
    </source>
</evidence>
<feature type="transmembrane region" description="Helical" evidence="1">
    <location>
        <begin position="16"/>
        <end position="36"/>
    </location>
</feature>
<keyword evidence="1" id="KW-0472">Membrane</keyword>
<name>A0A0J9TN33_PLAVI</name>
<organism evidence="2 3">
    <name type="scientific">Plasmodium vivax North Korean</name>
    <dbReference type="NCBI Taxonomy" id="1035514"/>
    <lineage>
        <taxon>Eukaryota</taxon>
        <taxon>Sar</taxon>
        <taxon>Alveolata</taxon>
        <taxon>Apicomplexa</taxon>
        <taxon>Aconoidasida</taxon>
        <taxon>Haemosporida</taxon>
        <taxon>Plasmodiidae</taxon>
        <taxon>Plasmodium</taxon>
        <taxon>Plasmodium (Plasmodium)</taxon>
    </lineage>
</organism>